<protein>
    <submittedName>
        <fullName evidence="1">Uncharacterized protein</fullName>
    </submittedName>
</protein>
<dbReference type="GeneID" id="72002265"/>
<proteinExistence type="predicted"/>
<dbReference type="Proteomes" id="UP000814176">
    <property type="component" value="Unassembled WGS sequence"/>
</dbReference>
<reference evidence="1 2" key="1">
    <citation type="journal article" date="2021" name="Environ. Microbiol.">
        <title>Gene family expansions and transcriptome signatures uncover fungal adaptations to wood decay.</title>
        <authorList>
            <person name="Hage H."/>
            <person name="Miyauchi S."/>
            <person name="Viragh M."/>
            <person name="Drula E."/>
            <person name="Min B."/>
            <person name="Chaduli D."/>
            <person name="Navarro D."/>
            <person name="Favel A."/>
            <person name="Norest M."/>
            <person name="Lesage-Meessen L."/>
            <person name="Balint B."/>
            <person name="Merenyi Z."/>
            <person name="de Eugenio L."/>
            <person name="Morin E."/>
            <person name="Martinez A.T."/>
            <person name="Baldrian P."/>
            <person name="Stursova M."/>
            <person name="Martinez M.J."/>
            <person name="Novotny C."/>
            <person name="Magnuson J.K."/>
            <person name="Spatafora J.W."/>
            <person name="Maurice S."/>
            <person name="Pangilinan J."/>
            <person name="Andreopoulos W."/>
            <person name="LaButti K."/>
            <person name="Hundley H."/>
            <person name="Na H."/>
            <person name="Kuo A."/>
            <person name="Barry K."/>
            <person name="Lipzen A."/>
            <person name="Henrissat B."/>
            <person name="Riley R."/>
            <person name="Ahrendt S."/>
            <person name="Nagy L.G."/>
            <person name="Grigoriev I.V."/>
            <person name="Martin F."/>
            <person name="Rosso M.N."/>
        </authorList>
    </citation>
    <scope>NUCLEOTIDE SEQUENCE [LARGE SCALE GENOMIC DNA]</scope>
    <source>
        <strain evidence="1 2">CIRM-BRFM 1785</strain>
    </source>
</reference>
<gene>
    <name evidence="1" type="ORF">C8Q71DRAFT_722514</name>
</gene>
<organism evidence="1 2">
    <name type="scientific">Rhodofomes roseus</name>
    <dbReference type="NCBI Taxonomy" id="34475"/>
    <lineage>
        <taxon>Eukaryota</taxon>
        <taxon>Fungi</taxon>
        <taxon>Dikarya</taxon>
        <taxon>Basidiomycota</taxon>
        <taxon>Agaricomycotina</taxon>
        <taxon>Agaricomycetes</taxon>
        <taxon>Polyporales</taxon>
        <taxon>Rhodofomes</taxon>
    </lineage>
</organism>
<keyword evidence="2" id="KW-1185">Reference proteome</keyword>
<accession>A0ABQ8KJM5</accession>
<name>A0ABQ8KJM5_9APHY</name>
<comment type="caution">
    <text evidence="1">The sequence shown here is derived from an EMBL/GenBank/DDBJ whole genome shotgun (WGS) entry which is preliminary data.</text>
</comment>
<dbReference type="RefSeq" id="XP_047780206.1">
    <property type="nucleotide sequence ID" value="XM_047921533.1"/>
</dbReference>
<evidence type="ECO:0000313" key="2">
    <source>
        <dbReference type="Proteomes" id="UP000814176"/>
    </source>
</evidence>
<sequence>MTRLLMIPTSRRVHKVSRRYCHRHFAAPTAFYLATSSIYLAIAVHPRQGIRRCAWTRAPECKDYVDESHWEMPLVAGRGASVVVAYDAIALYGFARELAD</sequence>
<dbReference type="EMBL" id="JADCUA010000007">
    <property type="protein sequence ID" value="KAH9838291.1"/>
    <property type="molecule type" value="Genomic_DNA"/>
</dbReference>
<evidence type="ECO:0000313" key="1">
    <source>
        <dbReference type="EMBL" id="KAH9838291.1"/>
    </source>
</evidence>